<dbReference type="Proteomes" id="UP001176891">
    <property type="component" value="Unassembled WGS sequence"/>
</dbReference>
<sequence length="168" mass="19232">MEKQKLNIPKTILAFFFFTMLLGCASKKSLSTNTNNIEKTPKIIFLNYTIKKTSNDSRTVHFINKIITEGKLKDHNKNSKKEPVSGDLMCYQLDKKSNILQSIIIKNPLKKTVESLNDSKSFQTNSIDLNSTSFSLRLKLEPYAKYVSINEITQDKKEVLPLIKTKIN</sequence>
<organism evidence="1 2">
    <name type="scientific">Flavivirga amylovorans</name>
    <dbReference type="NCBI Taxonomy" id="870486"/>
    <lineage>
        <taxon>Bacteria</taxon>
        <taxon>Pseudomonadati</taxon>
        <taxon>Bacteroidota</taxon>
        <taxon>Flavobacteriia</taxon>
        <taxon>Flavobacteriales</taxon>
        <taxon>Flavobacteriaceae</taxon>
        <taxon>Flavivirga</taxon>
    </lineage>
</organism>
<evidence type="ECO:0000313" key="1">
    <source>
        <dbReference type="EMBL" id="MDO5985974.1"/>
    </source>
</evidence>
<gene>
    <name evidence="1" type="ORF">Q4Q39_01035</name>
</gene>
<proteinExistence type="predicted"/>
<protein>
    <recommendedName>
        <fullName evidence="3">Lipoprotein</fullName>
    </recommendedName>
</protein>
<dbReference type="PROSITE" id="PS51257">
    <property type="entry name" value="PROKAR_LIPOPROTEIN"/>
    <property type="match status" value="1"/>
</dbReference>
<evidence type="ECO:0000313" key="2">
    <source>
        <dbReference type="Proteomes" id="UP001176891"/>
    </source>
</evidence>
<dbReference type="EMBL" id="JAUOEM010000001">
    <property type="protein sequence ID" value="MDO5985974.1"/>
    <property type="molecule type" value="Genomic_DNA"/>
</dbReference>
<evidence type="ECO:0008006" key="3">
    <source>
        <dbReference type="Google" id="ProtNLM"/>
    </source>
</evidence>
<keyword evidence="2" id="KW-1185">Reference proteome</keyword>
<accession>A0ABT8WX61</accession>
<dbReference type="RefSeq" id="WP_303280518.1">
    <property type="nucleotide sequence ID" value="NZ_BAABCZ010000016.1"/>
</dbReference>
<comment type="caution">
    <text evidence="1">The sequence shown here is derived from an EMBL/GenBank/DDBJ whole genome shotgun (WGS) entry which is preliminary data.</text>
</comment>
<reference evidence="1" key="1">
    <citation type="submission" date="2023-07" db="EMBL/GenBank/DDBJ databases">
        <title>Two novel species in the genus Flavivirga.</title>
        <authorList>
            <person name="Kwon K."/>
        </authorList>
    </citation>
    <scope>NUCLEOTIDE SEQUENCE</scope>
    <source>
        <strain evidence="1">KACC 14157</strain>
    </source>
</reference>
<name>A0ABT8WX61_9FLAO</name>